<dbReference type="RefSeq" id="WP_093980016.1">
    <property type="nucleotide sequence ID" value="NZ_CP022515.1"/>
</dbReference>
<dbReference type="KEGG" id="aalg:AREALGSMS7_04401"/>
<dbReference type="Proteomes" id="UP000204551">
    <property type="component" value="Chromosome"/>
</dbReference>
<dbReference type="STRING" id="616991.GCA_000733925_02610"/>
<evidence type="ECO:0000313" key="2">
    <source>
        <dbReference type="EMBL" id="ASO07802.1"/>
    </source>
</evidence>
<dbReference type="PROSITE" id="PS51257">
    <property type="entry name" value="PROKAR_LIPOPROTEIN"/>
    <property type="match status" value="1"/>
</dbReference>
<dbReference type="GO" id="GO:0030246">
    <property type="term" value="F:carbohydrate binding"/>
    <property type="evidence" value="ECO:0007669"/>
    <property type="project" value="InterPro"/>
</dbReference>
<dbReference type="Pfam" id="PF13620">
    <property type="entry name" value="CarboxypepD_reg"/>
    <property type="match status" value="1"/>
</dbReference>
<protein>
    <submittedName>
        <fullName evidence="2">Carbohydrate-binding protein</fullName>
    </submittedName>
</protein>
<proteinExistence type="predicted"/>
<dbReference type="Pfam" id="PF14321">
    <property type="entry name" value="DUF4382"/>
    <property type="match status" value="1"/>
</dbReference>
<organism evidence="2 3">
    <name type="scientific">Arenibacter algicola</name>
    <dbReference type="NCBI Taxonomy" id="616991"/>
    <lineage>
        <taxon>Bacteria</taxon>
        <taxon>Pseudomonadati</taxon>
        <taxon>Bacteroidota</taxon>
        <taxon>Flavobacteriia</taxon>
        <taxon>Flavobacteriales</taxon>
        <taxon>Flavobacteriaceae</taxon>
        <taxon>Arenibacter</taxon>
    </lineage>
</organism>
<gene>
    <name evidence="2" type="ORF">AREALGSMS7_04401</name>
</gene>
<evidence type="ECO:0000313" key="3">
    <source>
        <dbReference type="Proteomes" id="UP000204551"/>
    </source>
</evidence>
<sequence>MKFRLITIALFFVFTVFISCTDNDDKNGDYGRLSVNLTDAPFPHDLVAEANVTIFKIDARYKGDVDIISEVEDNSDASMITEEKSSFVVLMEDEMEVNLLDLTNGVTKNLVDLDVPVGIYDLVRVYVKGVNVVLTDGSTFDLKVPSGEQTGIKIFIKPGLVVEGGLSADLLLDFDVSKSFVAKGGGSNFENITGFNFKPVIKACNMSTAGTLSGKVTTLQEEVAVGLKGAQVAVFAADTLNTTTFTDADGKYMVMGLMAGSYDVEVELSTYQKQSVADIEIVAGNTTSQDFVLVAGE</sequence>
<accession>A0A221V2H6</accession>
<reference evidence="2 3" key="1">
    <citation type="submission" date="2017-07" db="EMBL/GenBank/DDBJ databases">
        <title>Genome Sequence of Arenibacter algicola Strain SMS7 Isolated from a culture of the Diatom Skeletonema marinoi.</title>
        <authorList>
            <person name="Topel M."/>
            <person name="Pinder M.I.M."/>
            <person name="Johansson O.N."/>
            <person name="Kourtchenko O."/>
            <person name="Godhe A."/>
            <person name="Clarke A.K."/>
        </authorList>
    </citation>
    <scope>NUCLEOTIDE SEQUENCE [LARGE SCALE GENOMIC DNA]</scope>
    <source>
        <strain evidence="2 3">SMS7</strain>
    </source>
</reference>
<dbReference type="AlphaFoldDB" id="A0A221V2H6"/>
<dbReference type="EMBL" id="CP022515">
    <property type="protein sequence ID" value="ASO07802.1"/>
    <property type="molecule type" value="Genomic_DNA"/>
</dbReference>
<dbReference type="InterPro" id="IPR025491">
    <property type="entry name" value="DUF4382"/>
</dbReference>
<name>A0A221V2H6_9FLAO</name>
<dbReference type="Gene3D" id="2.60.40.1120">
    <property type="entry name" value="Carboxypeptidase-like, regulatory domain"/>
    <property type="match status" value="1"/>
</dbReference>
<dbReference type="SUPFAM" id="SSF49452">
    <property type="entry name" value="Starch-binding domain-like"/>
    <property type="match status" value="1"/>
</dbReference>
<dbReference type="InterPro" id="IPR013784">
    <property type="entry name" value="Carb-bd-like_fold"/>
</dbReference>
<dbReference type="eggNOG" id="ENOG50309D6">
    <property type="taxonomic scope" value="Bacteria"/>
</dbReference>
<evidence type="ECO:0000259" key="1">
    <source>
        <dbReference type="Pfam" id="PF14321"/>
    </source>
</evidence>
<feature type="domain" description="DUF4382" evidence="1">
    <location>
        <begin position="31"/>
        <end position="190"/>
    </location>
</feature>